<accession>A0ACB7WB29</accession>
<name>A0ACB7WB29_DIOAL</name>
<protein>
    <submittedName>
        <fullName evidence="1">S-phase kinase-associated protein 1</fullName>
    </submittedName>
</protein>
<proteinExistence type="predicted"/>
<comment type="caution">
    <text evidence="1">The sequence shown here is derived from an EMBL/GenBank/DDBJ whole genome shotgun (WGS) entry which is preliminary data.</text>
</comment>
<dbReference type="Proteomes" id="UP000827976">
    <property type="component" value="Chromosome 4"/>
</dbReference>
<keyword evidence="2" id="KW-1185">Reference proteome</keyword>
<sequence>MKGKAAMANDDKGEASTSRSMKKEEQEESQKKKMVILKSKDGLEFKVELAVAKQSGIISVIAEESQEEEEEEVDGEKVLRIPCNEVRGEVLDLVIKFWKEHHDHNDGAIIDEKKNATDKAYDQEHLRNWDKEFAGNIGKELFFELLIASNFLDSAKLLNFTSQTVAQRIQDMTVEQVREYFEIVGDFTSEEEEKLRKENEWAFDD</sequence>
<evidence type="ECO:0000313" key="2">
    <source>
        <dbReference type="Proteomes" id="UP000827976"/>
    </source>
</evidence>
<gene>
    <name evidence="1" type="ORF">IHE45_04G026700</name>
</gene>
<keyword evidence="1" id="KW-0418">Kinase</keyword>
<dbReference type="EMBL" id="CM037014">
    <property type="protein sequence ID" value="KAH7685240.1"/>
    <property type="molecule type" value="Genomic_DNA"/>
</dbReference>
<evidence type="ECO:0000313" key="1">
    <source>
        <dbReference type="EMBL" id="KAH7685240.1"/>
    </source>
</evidence>
<keyword evidence="1" id="KW-0808">Transferase</keyword>
<reference evidence="2" key="1">
    <citation type="journal article" date="2022" name="Nat. Commun.">
        <title>Chromosome evolution and the genetic basis of agronomically important traits in greater yam.</title>
        <authorList>
            <person name="Bredeson J.V."/>
            <person name="Lyons J.B."/>
            <person name="Oniyinde I.O."/>
            <person name="Okereke N.R."/>
            <person name="Kolade O."/>
            <person name="Nnabue I."/>
            <person name="Nwadili C.O."/>
            <person name="Hribova E."/>
            <person name="Parker M."/>
            <person name="Nwogha J."/>
            <person name="Shu S."/>
            <person name="Carlson J."/>
            <person name="Kariba R."/>
            <person name="Muthemba S."/>
            <person name="Knop K."/>
            <person name="Barton G.J."/>
            <person name="Sherwood A.V."/>
            <person name="Lopez-Montes A."/>
            <person name="Asiedu R."/>
            <person name="Jamnadass R."/>
            <person name="Muchugi A."/>
            <person name="Goodstein D."/>
            <person name="Egesi C.N."/>
            <person name="Featherston J."/>
            <person name="Asfaw A."/>
            <person name="Simpson G.G."/>
            <person name="Dolezel J."/>
            <person name="Hendre P.S."/>
            <person name="Van Deynze A."/>
            <person name="Kumar P.L."/>
            <person name="Obidiegwu J.E."/>
            <person name="Bhattacharjee R."/>
            <person name="Rokhsar D.S."/>
        </authorList>
    </citation>
    <scope>NUCLEOTIDE SEQUENCE [LARGE SCALE GENOMIC DNA]</scope>
    <source>
        <strain evidence="2">cv. TDa95/00328</strain>
    </source>
</reference>
<organism evidence="1 2">
    <name type="scientific">Dioscorea alata</name>
    <name type="common">Purple yam</name>
    <dbReference type="NCBI Taxonomy" id="55571"/>
    <lineage>
        <taxon>Eukaryota</taxon>
        <taxon>Viridiplantae</taxon>
        <taxon>Streptophyta</taxon>
        <taxon>Embryophyta</taxon>
        <taxon>Tracheophyta</taxon>
        <taxon>Spermatophyta</taxon>
        <taxon>Magnoliopsida</taxon>
        <taxon>Liliopsida</taxon>
        <taxon>Dioscoreales</taxon>
        <taxon>Dioscoreaceae</taxon>
        <taxon>Dioscorea</taxon>
    </lineage>
</organism>